<sequence length="419" mass="48605">MKKQVTMFVWNEFQNDARVLRECTALVEDGYSVTLLALGGKTTTIEKRTDLFTVRRLGFQLLTTRKIWLQALLLLVPIAIIYYFPILAIVLLGGYILLYKTKLKHKIHQLILILKMIFWGLKEETTIYHANDLNTLLQAVICGKWLKKRKVIFDSHEINISRTGYDSWIYPLLEQFLLRYTDECIHENNTRARFIEKVYHFSPRVIYNYPFYQPTIQNNIHLHEKLGLVATEPILLYQGGLQEGRGLDKLLDAAPHIKKGTVVFLGEGKFKAQLQAMTEQKELANRVKFLPKVPMEDLPSYTCNAYIGFQLLNDTCFNHYSAASNKLFEYVMAGIPVVACEFPEIKKVVKNDEIGVLVKSDDPLSIAQGVNFLVDNPEIHEKMHQNTLKAREKYNWTNEKPKFLKIYQKLVEGREEDEK</sequence>
<dbReference type="InterPro" id="IPR001296">
    <property type="entry name" value="Glyco_trans_1"/>
</dbReference>
<dbReference type="Proteomes" id="UP000546806">
    <property type="component" value="Unassembled WGS sequence"/>
</dbReference>
<feature type="domain" description="Glycosyl transferase family 1" evidence="4">
    <location>
        <begin position="222"/>
        <end position="387"/>
    </location>
</feature>
<evidence type="ECO:0000256" key="1">
    <source>
        <dbReference type="ARBA" id="ARBA00022676"/>
    </source>
</evidence>
<evidence type="ECO:0000256" key="3">
    <source>
        <dbReference type="SAM" id="Phobius"/>
    </source>
</evidence>
<evidence type="ECO:0000313" key="6">
    <source>
        <dbReference type="Proteomes" id="UP000546806"/>
    </source>
</evidence>
<proteinExistence type="predicted"/>
<keyword evidence="3" id="KW-1133">Transmembrane helix</keyword>
<dbReference type="AlphaFoldDB" id="A0A842CLM4"/>
<evidence type="ECO:0000313" key="5">
    <source>
        <dbReference type="EMBL" id="MBC2002765.1"/>
    </source>
</evidence>
<comment type="caution">
    <text evidence="5">The sequence shown here is derived from an EMBL/GenBank/DDBJ whole genome shotgun (WGS) entry which is preliminary data.</text>
</comment>
<keyword evidence="2 5" id="KW-0808">Transferase</keyword>
<gene>
    <name evidence="5" type="ORF">HCA78_03215</name>
</gene>
<keyword evidence="1" id="KW-0328">Glycosyltransferase</keyword>
<dbReference type="Pfam" id="PF00534">
    <property type="entry name" value="Glycos_transf_1"/>
    <property type="match status" value="1"/>
</dbReference>
<protein>
    <submittedName>
        <fullName evidence="5">Glycosyltransferase family 4 protein</fullName>
    </submittedName>
</protein>
<dbReference type="Gene3D" id="3.40.50.2000">
    <property type="entry name" value="Glycogen Phosphorylase B"/>
    <property type="match status" value="2"/>
</dbReference>
<dbReference type="SUPFAM" id="SSF53756">
    <property type="entry name" value="UDP-Glycosyltransferase/glycogen phosphorylase"/>
    <property type="match status" value="1"/>
</dbReference>
<dbReference type="PANTHER" id="PTHR12526">
    <property type="entry name" value="GLYCOSYLTRANSFERASE"/>
    <property type="match status" value="1"/>
</dbReference>
<keyword evidence="3" id="KW-0472">Membrane</keyword>
<dbReference type="RefSeq" id="WP_185532261.1">
    <property type="nucleotide sequence ID" value="NZ_JAARWW010000001.1"/>
</dbReference>
<feature type="transmembrane region" description="Helical" evidence="3">
    <location>
        <begin position="67"/>
        <end position="98"/>
    </location>
</feature>
<evidence type="ECO:0000259" key="4">
    <source>
        <dbReference type="Pfam" id="PF00534"/>
    </source>
</evidence>
<reference evidence="5 6" key="1">
    <citation type="submission" date="2020-03" db="EMBL/GenBank/DDBJ databases">
        <title>Soil Listeria distribution.</title>
        <authorList>
            <person name="Liao J."/>
            <person name="Wiedmann M."/>
        </authorList>
    </citation>
    <scope>NUCLEOTIDE SEQUENCE [LARGE SCALE GENOMIC DNA]</scope>
    <source>
        <strain evidence="5 6">FSL L7-0435</strain>
    </source>
</reference>
<evidence type="ECO:0000256" key="2">
    <source>
        <dbReference type="ARBA" id="ARBA00022679"/>
    </source>
</evidence>
<dbReference type="PANTHER" id="PTHR12526:SF629">
    <property type="entry name" value="TEICHURONIC ACID BIOSYNTHESIS GLYCOSYLTRANSFERASE TUAH-RELATED"/>
    <property type="match status" value="1"/>
</dbReference>
<keyword evidence="3" id="KW-0812">Transmembrane</keyword>
<dbReference type="EMBL" id="JAARWW010000001">
    <property type="protein sequence ID" value="MBC2002765.1"/>
    <property type="molecule type" value="Genomic_DNA"/>
</dbReference>
<name>A0A842CLM4_9LIST</name>
<dbReference type="GO" id="GO:0016757">
    <property type="term" value="F:glycosyltransferase activity"/>
    <property type="evidence" value="ECO:0007669"/>
    <property type="project" value="UniProtKB-KW"/>
</dbReference>
<accession>A0A842CLM4</accession>
<organism evidence="5 6">
    <name type="scientific">Listeria booriae</name>
    <dbReference type="NCBI Taxonomy" id="1552123"/>
    <lineage>
        <taxon>Bacteria</taxon>
        <taxon>Bacillati</taxon>
        <taxon>Bacillota</taxon>
        <taxon>Bacilli</taxon>
        <taxon>Bacillales</taxon>
        <taxon>Listeriaceae</taxon>
        <taxon>Listeria</taxon>
    </lineage>
</organism>